<sequence length="99" mass="10518">MDGLIAARPRRDVADAAAASRSLPSNGSRLPPPPCAHLLHSTSPLPPLFILTLVLSPLSPAARQQVLIILDYTSCTQLCQAALIEYPTCLLNTILSCSK</sequence>
<accession>A0A409X631</accession>
<protein>
    <submittedName>
        <fullName evidence="2">Uncharacterized protein</fullName>
    </submittedName>
</protein>
<dbReference type="AlphaFoldDB" id="A0A409X631"/>
<feature type="non-terminal residue" evidence="2">
    <location>
        <position position="99"/>
    </location>
</feature>
<name>A0A409X631_9AGAR</name>
<evidence type="ECO:0000313" key="2">
    <source>
        <dbReference type="EMBL" id="PPQ86258.1"/>
    </source>
</evidence>
<evidence type="ECO:0000313" key="3">
    <source>
        <dbReference type="Proteomes" id="UP000284706"/>
    </source>
</evidence>
<comment type="caution">
    <text evidence="2">The sequence shown here is derived from an EMBL/GenBank/DDBJ whole genome shotgun (WGS) entry which is preliminary data.</text>
</comment>
<feature type="region of interest" description="Disordered" evidence="1">
    <location>
        <begin position="1"/>
        <end position="30"/>
    </location>
</feature>
<gene>
    <name evidence="2" type="ORF">CVT26_007742</name>
</gene>
<reference evidence="2 3" key="1">
    <citation type="journal article" date="2018" name="Evol. Lett.">
        <title>Horizontal gene cluster transfer increased hallucinogenic mushroom diversity.</title>
        <authorList>
            <person name="Reynolds H.T."/>
            <person name="Vijayakumar V."/>
            <person name="Gluck-Thaler E."/>
            <person name="Korotkin H.B."/>
            <person name="Matheny P.B."/>
            <person name="Slot J.C."/>
        </authorList>
    </citation>
    <scope>NUCLEOTIDE SEQUENCE [LARGE SCALE GENOMIC DNA]</scope>
    <source>
        <strain evidence="2 3">SRW20</strain>
    </source>
</reference>
<dbReference type="EMBL" id="NHYE01004112">
    <property type="protein sequence ID" value="PPQ86258.1"/>
    <property type="molecule type" value="Genomic_DNA"/>
</dbReference>
<organism evidence="2 3">
    <name type="scientific">Gymnopilus dilepis</name>
    <dbReference type="NCBI Taxonomy" id="231916"/>
    <lineage>
        <taxon>Eukaryota</taxon>
        <taxon>Fungi</taxon>
        <taxon>Dikarya</taxon>
        <taxon>Basidiomycota</taxon>
        <taxon>Agaricomycotina</taxon>
        <taxon>Agaricomycetes</taxon>
        <taxon>Agaricomycetidae</taxon>
        <taxon>Agaricales</taxon>
        <taxon>Agaricineae</taxon>
        <taxon>Hymenogastraceae</taxon>
        <taxon>Gymnopilus</taxon>
    </lineage>
</organism>
<keyword evidence="3" id="KW-1185">Reference proteome</keyword>
<dbReference type="InParanoid" id="A0A409X631"/>
<proteinExistence type="predicted"/>
<dbReference type="Proteomes" id="UP000284706">
    <property type="component" value="Unassembled WGS sequence"/>
</dbReference>
<evidence type="ECO:0000256" key="1">
    <source>
        <dbReference type="SAM" id="MobiDB-lite"/>
    </source>
</evidence>